<accession>A0A2U1LC06</accession>
<evidence type="ECO:0000256" key="1">
    <source>
        <dbReference type="ARBA" id="ARBA00022723"/>
    </source>
</evidence>
<keyword evidence="4" id="KW-0472">Membrane</keyword>
<dbReference type="Pfam" id="PF06839">
    <property type="entry name" value="Zn_ribbon_GRF"/>
    <property type="match status" value="1"/>
</dbReference>
<evidence type="ECO:0000256" key="2">
    <source>
        <dbReference type="ARBA" id="ARBA00022771"/>
    </source>
</evidence>
<dbReference type="EMBL" id="PKPP01010236">
    <property type="protein sequence ID" value="PWA46535.1"/>
    <property type="molecule type" value="Genomic_DNA"/>
</dbReference>
<evidence type="ECO:0000256" key="4">
    <source>
        <dbReference type="SAM" id="Phobius"/>
    </source>
</evidence>
<gene>
    <name evidence="6" type="ORF">CTI12_AA507740</name>
</gene>
<feature type="domain" description="GRF-type" evidence="5">
    <location>
        <begin position="3"/>
        <end position="30"/>
    </location>
</feature>
<keyword evidence="2" id="KW-0863">Zinc-finger</keyword>
<feature type="transmembrane region" description="Helical" evidence="4">
    <location>
        <begin position="76"/>
        <end position="92"/>
    </location>
</feature>
<proteinExistence type="predicted"/>
<evidence type="ECO:0000313" key="7">
    <source>
        <dbReference type="Proteomes" id="UP000245207"/>
    </source>
</evidence>
<dbReference type="OrthoDB" id="5418639at2759"/>
<keyword evidence="3" id="KW-0862">Zinc</keyword>
<dbReference type="InterPro" id="IPR010666">
    <property type="entry name" value="Znf_GRF"/>
</dbReference>
<keyword evidence="4" id="KW-0812">Transmembrane</keyword>
<keyword evidence="1" id="KW-0479">Metal-binding</keyword>
<dbReference type="PANTHER" id="PTHR33248">
    <property type="entry name" value="ZINC ION-BINDING PROTEIN"/>
    <property type="match status" value="1"/>
</dbReference>
<keyword evidence="4" id="KW-1133">Transmembrane helix</keyword>
<protein>
    <submittedName>
        <fullName evidence="6">Zinc finger, GRF-type</fullName>
    </submittedName>
</protein>
<evidence type="ECO:0000259" key="5">
    <source>
        <dbReference type="Pfam" id="PF06839"/>
    </source>
</evidence>
<name>A0A2U1LC06_ARTAN</name>
<keyword evidence="7" id="KW-1185">Reference proteome</keyword>
<sequence length="93" mass="10968">MVYCNCGRRTNIITSWTNENPGRRFYGCPDHGIVDWFDPPMCRRAVSIIPGLLRARNRQEAQLLEAQKGRERMKKLLVVSWLIFVVFEFFKYG</sequence>
<dbReference type="Proteomes" id="UP000245207">
    <property type="component" value="Unassembled WGS sequence"/>
</dbReference>
<comment type="caution">
    <text evidence="6">The sequence shown here is derived from an EMBL/GenBank/DDBJ whole genome shotgun (WGS) entry which is preliminary data.</text>
</comment>
<reference evidence="6 7" key="1">
    <citation type="journal article" date="2018" name="Mol. Plant">
        <title>The genome of Artemisia annua provides insight into the evolution of Asteraceae family and artemisinin biosynthesis.</title>
        <authorList>
            <person name="Shen Q."/>
            <person name="Zhang L."/>
            <person name="Liao Z."/>
            <person name="Wang S."/>
            <person name="Yan T."/>
            <person name="Shi P."/>
            <person name="Liu M."/>
            <person name="Fu X."/>
            <person name="Pan Q."/>
            <person name="Wang Y."/>
            <person name="Lv Z."/>
            <person name="Lu X."/>
            <person name="Zhang F."/>
            <person name="Jiang W."/>
            <person name="Ma Y."/>
            <person name="Chen M."/>
            <person name="Hao X."/>
            <person name="Li L."/>
            <person name="Tang Y."/>
            <person name="Lv G."/>
            <person name="Zhou Y."/>
            <person name="Sun X."/>
            <person name="Brodelius P.E."/>
            <person name="Rose J.K.C."/>
            <person name="Tang K."/>
        </authorList>
    </citation>
    <scope>NUCLEOTIDE SEQUENCE [LARGE SCALE GENOMIC DNA]</scope>
    <source>
        <strain evidence="7">cv. Huhao1</strain>
        <tissue evidence="6">Leaf</tissue>
    </source>
</reference>
<organism evidence="6 7">
    <name type="scientific">Artemisia annua</name>
    <name type="common">Sweet wormwood</name>
    <dbReference type="NCBI Taxonomy" id="35608"/>
    <lineage>
        <taxon>Eukaryota</taxon>
        <taxon>Viridiplantae</taxon>
        <taxon>Streptophyta</taxon>
        <taxon>Embryophyta</taxon>
        <taxon>Tracheophyta</taxon>
        <taxon>Spermatophyta</taxon>
        <taxon>Magnoliopsida</taxon>
        <taxon>eudicotyledons</taxon>
        <taxon>Gunneridae</taxon>
        <taxon>Pentapetalae</taxon>
        <taxon>asterids</taxon>
        <taxon>campanulids</taxon>
        <taxon>Asterales</taxon>
        <taxon>Asteraceae</taxon>
        <taxon>Asteroideae</taxon>
        <taxon>Anthemideae</taxon>
        <taxon>Artemisiinae</taxon>
        <taxon>Artemisia</taxon>
    </lineage>
</organism>
<evidence type="ECO:0000313" key="6">
    <source>
        <dbReference type="EMBL" id="PWA46535.1"/>
    </source>
</evidence>
<dbReference type="GO" id="GO:0008270">
    <property type="term" value="F:zinc ion binding"/>
    <property type="evidence" value="ECO:0007669"/>
    <property type="project" value="UniProtKB-KW"/>
</dbReference>
<evidence type="ECO:0000256" key="3">
    <source>
        <dbReference type="ARBA" id="ARBA00022833"/>
    </source>
</evidence>
<dbReference type="AlphaFoldDB" id="A0A2U1LC06"/>